<dbReference type="Proteomes" id="UP000635477">
    <property type="component" value="Unassembled WGS sequence"/>
</dbReference>
<dbReference type="OrthoDB" id="8121437at2759"/>
<evidence type="ECO:0000313" key="5">
    <source>
        <dbReference type="EMBL" id="KAF4973992.1"/>
    </source>
</evidence>
<evidence type="ECO:0000256" key="3">
    <source>
        <dbReference type="ARBA" id="ARBA00022833"/>
    </source>
</evidence>
<evidence type="ECO:0000313" key="6">
    <source>
        <dbReference type="Proteomes" id="UP000635477"/>
    </source>
</evidence>
<evidence type="ECO:0000259" key="4">
    <source>
        <dbReference type="SMART" id="SM01328"/>
    </source>
</evidence>
<keyword evidence="1" id="KW-0479">Metal-binding</keyword>
<proteinExistence type="predicted"/>
<dbReference type="AlphaFoldDB" id="A0A8H4UDK2"/>
<dbReference type="Pfam" id="PF13695">
    <property type="entry name" value="Zn_ribbon_3CxxC"/>
    <property type="match status" value="1"/>
</dbReference>
<dbReference type="EMBL" id="JABEYC010000815">
    <property type="protein sequence ID" value="KAF4973992.1"/>
    <property type="molecule type" value="Genomic_DNA"/>
</dbReference>
<gene>
    <name evidence="5" type="ORF">FZEAL_9060</name>
</gene>
<comment type="caution">
    <text evidence="5">The sequence shown here is derived from an EMBL/GenBank/DDBJ whole genome shotgun (WGS) entry which is preliminary data.</text>
</comment>
<dbReference type="SMART" id="SM01328">
    <property type="entry name" value="zf-3CxxC"/>
    <property type="match status" value="1"/>
</dbReference>
<evidence type="ECO:0000256" key="2">
    <source>
        <dbReference type="ARBA" id="ARBA00022771"/>
    </source>
</evidence>
<reference evidence="5" key="1">
    <citation type="journal article" date="2020" name="BMC Genomics">
        <title>Correction to: Identification and distribution of gene clusters required for synthesis of sphingolipid metabolism inhibitors in diverse species of the filamentous fungus Fusarium.</title>
        <authorList>
            <person name="Kim H.S."/>
            <person name="Lohmar J.M."/>
            <person name="Busman M."/>
            <person name="Brown D.W."/>
            <person name="Naumann T.A."/>
            <person name="Divon H.H."/>
            <person name="Lysoe E."/>
            <person name="Uhlig S."/>
            <person name="Proctor R.H."/>
        </authorList>
    </citation>
    <scope>NUCLEOTIDE SEQUENCE</scope>
    <source>
        <strain evidence="5">NRRL 22465</strain>
    </source>
</reference>
<reference evidence="5" key="2">
    <citation type="submission" date="2020-05" db="EMBL/GenBank/DDBJ databases">
        <authorList>
            <person name="Kim H.-S."/>
            <person name="Proctor R.H."/>
            <person name="Brown D.W."/>
        </authorList>
    </citation>
    <scope>NUCLEOTIDE SEQUENCE</scope>
    <source>
        <strain evidence="5">NRRL 22465</strain>
    </source>
</reference>
<accession>A0A8H4UDK2</accession>
<dbReference type="InterPro" id="IPR027377">
    <property type="entry name" value="ZAR1/RTP1-5-like_Znf-3CxxC"/>
</dbReference>
<keyword evidence="3" id="KW-0862">Zinc</keyword>
<feature type="domain" description="3CxxC-type" evidence="4">
    <location>
        <begin position="44"/>
        <end position="143"/>
    </location>
</feature>
<keyword evidence="2" id="KW-0863">Zinc-finger</keyword>
<sequence>MTPTSSMFPALHGKVSRLLQEDDLYFEFYEIDDDQTCTKDYDTNIMGRFSCRNPRCSTNGWSSKKITIRIRMYGGDRYNAKVYHQRCKACNSLSRPYVDDKSYADRIAYRIKKWQGIQMHRPHYGGESNAPHKEHLCEGCRDGHCTQSRGYQYD</sequence>
<evidence type="ECO:0000256" key="1">
    <source>
        <dbReference type="ARBA" id="ARBA00022723"/>
    </source>
</evidence>
<name>A0A8H4UDK2_9HYPO</name>
<keyword evidence="6" id="KW-1185">Reference proteome</keyword>
<protein>
    <recommendedName>
        <fullName evidence="4">3CxxC-type domain-containing protein</fullName>
    </recommendedName>
</protein>
<dbReference type="GO" id="GO:0008270">
    <property type="term" value="F:zinc ion binding"/>
    <property type="evidence" value="ECO:0007669"/>
    <property type="project" value="UniProtKB-KW"/>
</dbReference>
<organism evidence="5 6">
    <name type="scientific">Fusarium zealandicum</name>
    <dbReference type="NCBI Taxonomy" id="1053134"/>
    <lineage>
        <taxon>Eukaryota</taxon>
        <taxon>Fungi</taxon>
        <taxon>Dikarya</taxon>
        <taxon>Ascomycota</taxon>
        <taxon>Pezizomycotina</taxon>
        <taxon>Sordariomycetes</taxon>
        <taxon>Hypocreomycetidae</taxon>
        <taxon>Hypocreales</taxon>
        <taxon>Nectriaceae</taxon>
        <taxon>Fusarium</taxon>
        <taxon>Fusarium staphyleae species complex</taxon>
    </lineage>
</organism>